<dbReference type="Proteomes" id="UP000199516">
    <property type="component" value="Unassembled WGS sequence"/>
</dbReference>
<protein>
    <submittedName>
        <fullName evidence="1">Uncharacterized protein</fullName>
    </submittedName>
</protein>
<gene>
    <name evidence="1" type="ORF">SAMN05192532_103349</name>
</gene>
<organism evidence="1 2">
    <name type="scientific">Alteribacillus iranensis</name>
    <dbReference type="NCBI Taxonomy" id="930128"/>
    <lineage>
        <taxon>Bacteria</taxon>
        <taxon>Bacillati</taxon>
        <taxon>Bacillota</taxon>
        <taxon>Bacilli</taxon>
        <taxon>Bacillales</taxon>
        <taxon>Bacillaceae</taxon>
        <taxon>Alteribacillus</taxon>
    </lineage>
</organism>
<accession>A0A1I2D1Z8</accession>
<sequence length="78" mass="9292">MGYIPPHVNETALKYGERMLEKGPAIERVERIQQSVIQRMNRGGKNPYKREEETALMKKRRKIEQRLYGKGRQFDAWT</sequence>
<dbReference type="EMBL" id="FONT01000003">
    <property type="protein sequence ID" value="SFE74529.1"/>
    <property type="molecule type" value="Genomic_DNA"/>
</dbReference>
<proteinExistence type="predicted"/>
<name>A0A1I2D1Z8_9BACI</name>
<dbReference type="OrthoDB" id="2885467at2"/>
<reference evidence="1 2" key="1">
    <citation type="submission" date="2016-10" db="EMBL/GenBank/DDBJ databases">
        <authorList>
            <person name="de Groot N.N."/>
        </authorList>
    </citation>
    <scope>NUCLEOTIDE SEQUENCE [LARGE SCALE GENOMIC DNA]</scope>
    <source>
        <strain evidence="1 2">DSM 23995</strain>
    </source>
</reference>
<evidence type="ECO:0000313" key="1">
    <source>
        <dbReference type="EMBL" id="SFE74529.1"/>
    </source>
</evidence>
<keyword evidence="2" id="KW-1185">Reference proteome</keyword>
<dbReference type="RefSeq" id="WP_091660712.1">
    <property type="nucleotide sequence ID" value="NZ_FONT01000003.1"/>
</dbReference>
<evidence type="ECO:0000313" key="2">
    <source>
        <dbReference type="Proteomes" id="UP000199516"/>
    </source>
</evidence>
<dbReference type="AlphaFoldDB" id="A0A1I2D1Z8"/>